<comment type="caution">
    <text evidence="1">The sequence shown here is derived from an EMBL/GenBank/DDBJ whole genome shotgun (WGS) entry which is preliminary data.</text>
</comment>
<proteinExistence type="predicted"/>
<keyword evidence="2" id="KW-1185">Reference proteome</keyword>
<accession>A0ABV5W9F2</accession>
<evidence type="ECO:0000313" key="2">
    <source>
        <dbReference type="Proteomes" id="UP001589609"/>
    </source>
</evidence>
<gene>
    <name evidence="1" type="ORF">ACFFMS_00380</name>
</gene>
<sequence length="41" mass="4857">MRVFVMNVCGEMLICSFLLCRNWLAGFFLKAQNKKELAKFR</sequence>
<dbReference type="Proteomes" id="UP001589609">
    <property type="component" value="Unassembled WGS sequence"/>
</dbReference>
<protein>
    <submittedName>
        <fullName evidence="1">Uncharacterized protein</fullName>
    </submittedName>
</protein>
<evidence type="ECO:0000313" key="1">
    <source>
        <dbReference type="EMBL" id="MFB9757016.1"/>
    </source>
</evidence>
<dbReference type="EMBL" id="JBHMAF010000002">
    <property type="protein sequence ID" value="MFB9757016.1"/>
    <property type="molecule type" value="Genomic_DNA"/>
</dbReference>
<reference evidence="1 2" key="1">
    <citation type="submission" date="2024-09" db="EMBL/GenBank/DDBJ databases">
        <authorList>
            <person name="Sun Q."/>
            <person name="Mori K."/>
        </authorList>
    </citation>
    <scope>NUCLEOTIDE SEQUENCE [LARGE SCALE GENOMIC DNA]</scope>
    <source>
        <strain evidence="1 2">JCM 11201</strain>
    </source>
</reference>
<organism evidence="1 2">
    <name type="scientific">Ectobacillus funiculus</name>
    <dbReference type="NCBI Taxonomy" id="137993"/>
    <lineage>
        <taxon>Bacteria</taxon>
        <taxon>Bacillati</taxon>
        <taxon>Bacillota</taxon>
        <taxon>Bacilli</taxon>
        <taxon>Bacillales</taxon>
        <taxon>Bacillaceae</taxon>
        <taxon>Ectobacillus</taxon>
    </lineage>
</organism>
<name>A0ABV5W9F2_9BACI</name>